<dbReference type="EMBL" id="CP005960">
    <property type="protein sequence ID" value="AHZ67495.1"/>
    <property type="molecule type" value="Genomic_DNA"/>
</dbReference>
<protein>
    <submittedName>
        <fullName evidence="1">Uncharacterized protein</fullName>
    </submittedName>
</protein>
<name>A0A024E4H9_9PSED</name>
<reference evidence="1 2" key="1">
    <citation type="journal article" date="2012" name="J. Bacteriol.">
        <title>Genome sequence of cold-adapted Pseudomonas mandelii strain JR-1.</title>
        <authorList>
            <person name="Jang S.H."/>
            <person name="Kim J."/>
            <person name="Kim J."/>
            <person name="Hong S."/>
            <person name="Lee C."/>
        </authorList>
    </citation>
    <scope>NUCLEOTIDE SEQUENCE [LARGE SCALE GENOMIC DNA]</scope>
    <source>
        <strain evidence="1 2">JR-1</strain>
    </source>
</reference>
<dbReference type="AlphaFoldDB" id="A0A024E4H9"/>
<sequence length="42" mass="4680">MHPAELFGEDWNVPGDWGIEQLITTDKSTDDVADTWTGSQSE</sequence>
<dbReference type="HOGENOM" id="CLU_3256568_0_0_6"/>
<evidence type="ECO:0000313" key="1">
    <source>
        <dbReference type="EMBL" id="AHZ67495.1"/>
    </source>
</evidence>
<organism evidence="1 2">
    <name type="scientific">Pseudomonas mandelii JR-1</name>
    <dbReference type="NCBI Taxonomy" id="1147786"/>
    <lineage>
        <taxon>Bacteria</taxon>
        <taxon>Pseudomonadati</taxon>
        <taxon>Pseudomonadota</taxon>
        <taxon>Gammaproteobacteria</taxon>
        <taxon>Pseudomonadales</taxon>
        <taxon>Pseudomonadaceae</taxon>
        <taxon>Pseudomonas</taxon>
    </lineage>
</organism>
<dbReference type="KEGG" id="pman:OU5_0416"/>
<accession>A0A024E4H9</accession>
<proteinExistence type="predicted"/>
<dbReference type="Proteomes" id="UP000026913">
    <property type="component" value="Chromosome"/>
</dbReference>
<evidence type="ECO:0000313" key="2">
    <source>
        <dbReference type="Proteomes" id="UP000026913"/>
    </source>
</evidence>
<gene>
    <name evidence="1" type="ORF">OU5_0416</name>
</gene>